<reference evidence="1" key="1">
    <citation type="submission" date="2023-05" db="EMBL/GenBank/DDBJ databases">
        <title>Cataloging the Phylogenetic Diversity of Human Bladder Bacteria.</title>
        <authorList>
            <person name="Du J."/>
        </authorList>
    </citation>
    <scope>NUCLEOTIDE SEQUENCE</scope>
    <source>
        <strain evidence="1">UMB8703</strain>
    </source>
</reference>
<dbReference type="Proteomes" id="UP001230629">
    <property type="component" value="Unassembled WGS sequence"/>
</dbReference>
<sequence length="35" mass="3835">MRGKDRDRRPGDILAEIEAVVDQGAIEVTLLGQNV</sequence>
<feature type="non-terminal residue" evidence="1">
    <location>
        <position position="35"/>
    </location>
</feature>
<dbReference type="EMBL" id="JASOIH010000292">
    <property type="protein sequence ID" value="MDK6900600.1"/>
    <property type="molecule type" value="Genomic_DNA"/>
</dbReference>
<gene>
    <name evidence="1" type="ORF">QP229_11630</name>
</gene>
<accession>A0AAW6XV31</accession>
<name>A0AAW6XV31_STRAG</name>
<dbReference type="AlphaFoldDB" id="A0AAW6XV31"/>
<proteinExistence type="predicted"/>
<protein>
    <submittedName>
        <fullName evidence="1">Uncharacterized protein</fullName>
    </submittedName>
</protein>
<organism evidence="1 2">
    <name type="scientific">Streptococcus agalactiae</name>
    <dbReference type="NCBI Taxonomy" id="1311"/>
    <lineage>
        <taxon>Bacteria</taxon>
        <taxon>Bacillati</taxon>
        <taxon>Bacillota</taxon>
        <taxon>Bacilli</taxon>
        <taxon>Lactobacillales</taxon>
        <taxon>Streptococcaceae</taxon>
        <taxon>Streptococcus</taxon>
    </lineage>
</organism>
<evidence type="ECO:0000313" key="1">
    <source>
        <dbReference type="EMBL" id="MDK6900600.1"/>
    </source>
</evidence>
<evidence type="ECO:0000313" key="2">
    <source>
        <dbReference type="Proteomes" id="UP001230629"/>
    </source>
</evidence>
<comment type="caution">
    <text evidence="1">The sequence shown here is derived from an EMBL/GenBank/DDBJ whole genome shotgun (WGS) entry which is preliminary data.</text>
</comment>
<dbReference type="Gene3D" id="3.30.750.210">
    <property type="match status" value="1"/>
</dbReference>
<dbReference type="RefSeq" id="WP_285312214.1">
    <property type="nucleotide sequence ID" value="NZ_JASOIH010000292.1"/>
</dbReference>